<evidence type="ECO:0000256" key="6">
    <source>
        <dbReference type="SAM" id="Phobius"/>
    </source>
</evidence>
<proteinExistence type="inferred from homology"/>
<dbReference type="InterPro" id="IPR008928">
    <property type="entry name" value="6-hairpin_glycosidase_sf"/>
</dbReference>
<keyword evidence="5" id="KW-0326">Glycosidase</keyword>
<dbReference type="AlphaFoldDB" id="A0A7R9C235"/>
<comment type="catalytic activity">
    <reaction evidence="1 5">
        <text>alpha,alpha-trehalose + H2O = alpha-D-glucose + beta-D-glucose</text>
        <dbReference type="Rhea" id="RHEA:32675"/>
        <dbReference type="ChEBI" id="CHEBI:15377"/>
        <dbReference type="ChEBI" id="CHEBI:15903"/>
        <dbReference type="ChEBI" id="CHEBI:16551"/>
        <dbReference type="ChEBI" id="CHEBI:17925"/>
        <dbReference type="EC" id="3.2.1.28"/>
    </reaction>
</comment>
<dbReference type="OrthoDB" id="3542292at2759"/>
<comment type="similarity">
    <text evidence="2 5">Belongs to the glycosyl hydrolase 37 family.</text>
</comment>
<dbReference type="GO" id="GO:0005993">
    <property type="term" value="P:trehalose catabolic process"/>
    <property type="evidence" value="ECO:0007669"/>
    <property type="project" value="TreeGrafter"/>
</dbReference>
<keyword evidence="6" id="KW-0812">Transmembrane</keyword>
<protein>
    <recommendedName>
        <fullName evidence="4 5">Trehalase</fullName>
        <ecNumber evidence="3 5">3.2.1.28</ecNumber>
    </recommendedName>
    <alternativeName>
        <fullName evidence="5">Alpha-trehalose glucohydrolase</fullName>
    </alternativeName>
</protein>
<dbReference type="PANTHER" id="PTHR23403">
    <property type="entry name" value="TREHALASE"/>
    <property type="match status" value="1"/>
</dbReference>
<gene>
    <name evidence="7" type="ORF">NMOB1V02_LOCUS12122</name>
</gene>
<dbReference type="EMBL" id="CAJPEX010008538">
    <property type="protein sequence ID" value="CAG0924669.1"/>
    <property type="molecule type" value="Genomic_DNA"/>
</dbReference>
<dbReference type="EC" id="3.2.1.28" evidence="3 5"/>
<dbReference type="SUPFAM" id="SSF48208">
    <property type="entry name" value="Six-hairpin glycosidases"/>
    <property type="match status" value="1"/>
</dbReference>
<dbReference type="GO" id="GO:0004555">
    <property type="term" value="F:alpha,alpha-trehalase activity"/>
    <property type="evidence" value="ECO:0007669"/>
    <property type="project" value="UniProtKB-EC"/>
</dbReference>
<reference evidence="7" key="1">
    <citation type="submission" date="2020-11" db="EMBL/GenBank/DDBJ databases">
        <authorList>
            <person name="Tran Van P."/>
        </authorList>
    </citation>
    <scope>NUCLEOTIDE SEQUENCE</scope>
</reference>
<evidence type="ECO:0000256" key="4">
    <source>
        <dbReference type="ARBA" id="ARBA00019905"/>
    </source>
</evidence>
<dbReference type="Pfam" id="PF01204">
    <property type="entry name" value="Trehalase"/>
    <property type="match status" value="1"/>
</dbReference>
<dbReference type="PANTHER" id="PTHR23403:SF1">
    <property type="entry name" value="TREHALASE"/>
    <property type="match status" value="1"/>
</dbReference>
<evidence type="ECO:0000313" key="7">
    <source>
        <dbReference type="EMBL" id="CAD7284517.1"/>
    </source>
</evidence>
<keyword evidence="6" id="KW-0472">Membrane</keyword>
<accession>A0A7R9C235</accession>
<dbReference type="Proteomes" id="UP000678499">
    <property type="component" value="Unassembled WGS sequence"/>
</dbReference>
<dbReference type="InterPro" id="IPR012341">
    <property type="entry name" value="6hp_glycosidase-like_sf"/>
</dbReference>
<evidence type="ECO:0000256" key="1">
    <source>
        <dbReference type="ARBA" id="ARBA00001576"/>
    </source>
</evidence>
<feature type="transmembrane region" description="Helical" evidence="6">
    <location>
        <begin position="302"/>
        <end position="323"/>
    </location>
</feature>
<evidence type="ECO:0000256" key="2">
    <source>
        <dbReference type="ARBA" id="ARBA00005615"/>
    </source>
</evidence>
<dbReference type="EMBL" id="OA890575">
    <property type="protein sequence ID" value="CAD7284517.1"/>
    <property type="molecule type" value="Genomic_DNA"/>
</dbReference>
<name>A0A7R9C235_9CRUS</name>
<evidence type="ECO:0000313" key="8">
    <source>
        <dbReference type="Proteomes" id="UP000678499"/>
    </source>
</evidence>
<organism evidence="7">
    <name type="scientific">Notodromas monacha</name>
    <dbReference type="NCBI Taxonomy" id="399045"/>
    <lineage>
        <taxon>Eukaryota</taxon>
        <taxon>Metazoa</taxon>
        <taxon>Ecdysozoa</taxon>
        <taxon>Arthropoda</taxon>
        <taxon>Crustacea</taxon>
        <taxon>Oligostraca</taxon>
        <taxon>Ostracoda</taxon>
        <taxon>Podocopa</taxon>
        <taxon>Podocopida</taxon>
        <taxon>Cypridocopina</taxon>
        <taxon>Cypridoidea</taxon>
        <taxon>Cyprididae</taxon>
        <taxon>Notodromas</taxon>
    </lineage>
</organism>
<keyword evidence="6" id="KW-1133">Transmembrane helix</keyword>
<dbReference type="Gene3D" id="1.50.10.10">
    <property type="match status" value="1"/>
</dbReference>
<evidence type="ECO:0000256" key="5">
    <source>
        <dbReference type="RuleBase" id="RU361180"/>
    </source>
</evidence>
<evidence type="ECO:0000256" key="3">
    <source>
        <dbReference type="ARBA" id="ARBA00012757"/>
    </source>
</evidence>
<dbReference type="PRINTS" id="PR00744">
    <property type="entry name" value="GLHYDRLASE37"/>
</dbReference>
<dbReference type="InterPro" id="IPR001661">
    <property type="entry name" value="Glyco_hydro_37"/>
</dbReference>
<keyword evidence="5" id="KW-0378">Hydrolase</keyword>
<keyword evidence="8" id="KW-1185">Reference proteome</keyword>
<sequence>MSGSRVGGLLRACGFTGLPPDVASACKEESLLYAASASGILLWNVSFTAATYILPVDLQAYLTKNALILAGFHGSLGDEVKRKKYSDLHEELCDNLTQVFWNKETGMWGDYDGFSGKRRPYFYISNVVPLWAGCTAPGKSLDATGKMVVDYLDSLGMLKYPGGLPVSNETTGEQWDFPNAWTPMSHLVFEALLGSGSVEAEEVAIQIAEKTVLSGYEGFMKHGAMYEKYDATAVGQPGGGGEYVVQKGFGWTNGAILDMILRTNGSLRLSPITNALEQKMQPSIYNESPSTLSPPHVIKSDFTSNIAVLALVAFIVSFSSWLLRSVLKKRSDVELGEDFSWVANRKPVLVSRELVACLFQTLIRRSC</sequence>